<feature type="transmembrane region" description="Helical" evidence="7">
    <location>
        <begin position="56"/>
        <end position="75"/>
    </location>
</feature>
<proteinExistence type="inferred from homology"/>
<evidence type="ECO:0000256" key="2">
    <source>
        <dbReference type="ARBA" id="ARBA00006464"/>
    </source>
</evidence>
<evidence type="ECO:0000256" key="6">
    <source>
        <dbReference type="ARBA" id="ARBA00023136"/>
    </source>
</evidence>
<evidence type="ECO:0000313" key="10">
    <source>
        <dbReference type="Proteomes" id="UP001428290"/>
    </source>
</evidence>
<evidence type="ECO:0000256" key="5">
    <source>
        <dbReference type="ARBA" id="ARBA00022989"/>
    </source>
</evidence>
<feature type="transmembrane region" description="Helical" evidence="7">
    <location>
        <begin position="123"/>
        <end position="142"/>
    </location>
</feature>
<evidence type="ECO:0000256" key="1">
    <source>
        <dbReference type="ARBA" id="ARBA00004141"/>
    </source>
</evidence>
<dbReference type="Pfam" id="PF02397">
    <property type="entry name" value="Bac_transf"/>
    <property type="match status" value="1"/>
</dbReference>
<dbReference type="InterPro" id="IPR036291">
    <property type="entry name" value="NAD(P)-bd_dom_sf"/>
</dbReference>
<dbReference type="Gene3D" id="3.40.50.720">
    <property type="entry name" value="NAD(P)-binding Rossmann-like Domain"/>
    <property type="match status" value="1"/>
</dbReference>
<name>A0ABP9X011_9CHLR</name>
<dbReference type="Pfam" id="PF13727">
    <property type="entry name" value="CoA_binding_3"/>
    <property type="match status" value="1"/>
</dbReference>
<keyword evidence="4 7" id="KW-0812">Transmembrane</keyword>
<gene>
    <name evidence="9" type="primary">wcaJ_1</name>
    <name evidence="9" type="ORF">Hgul01_01923</name>
</gene>
<evidence type="ECO:0000256" key="4">
    <source>
        <dbReference type="ARBA" id="ARBA00022692"/>
    </source>
</evidence>
<keyword evidence="6 7" id="KW-0472">Membrane</keyword>
<dbReference type="InterPro" id="IPR017475">
    <property type="entry name" value="EPS_sugar_tfrase"/>
</dbReference>
<dbReference type="PANTHER" id="PTHR30576">
    <property type="entry name" value="COLANIC BIOSYNTHESIS UDP-GLUCOSE LIPID CARRIER TRANSFERASE"/>
    <property type="match status" value="1"/>
</dbReference>
<dbReference type="Proteomes" id="UP001428290">
    <property type="component" value="Unassembled WGS sequence"/>
</dbReference>
<comment type="subcellular location">
    <subcellularLocation>
        <location evidence="1">Membrane</location>
        <topology evidence="1">Multi-pass membrane protein</topology>
    </subcellularLocation>
</comment>
<keyword evidence="5 7" id="KW-1133">Transmembrane helix</keyword>
<organism evidence="9 10">
    <name type="scientific">Herpetosiphon gulosus</name>
    <dbReference type="NCBI Taxonomy" id="1973496"/>
    <lineage>
        <taxon>Bacteria</taxon>
        <taxon>Bacillati</taxon>
        <taxon>Chloroflexota</taxon>
        <taxon>Chloroflexia</taxon>
        <taxon>Herpetosiphonales</taxon>
        <taxon>Herpetosiphonaceae</taxon>
        <taxon>Herpetosiphon</taxon>
    </lineage>
</organism>
<comment type="similarity">
    <text evidence="2">Belongs to the bacterial sugar transferase family.</text>
</comment>
<dbReference type="NCBIfam" id="TIGR03025">
    <property type="entry name" value="EPS_sugtrans"/>
    <property type="match status" value="1"/>
</dbReference>
<dbReference type="InterPro" id="IPR017473">
    <property type="entry name" value="Undecaprenyl-P_gluc_Ptfrase"/>
</dbReference>
<sequence length="478" mass="53755">MATTTMLNQTTVVTRRYRYVVLLLLMGCDIIGVNGGFFLAYYLNLAAIVREFQPPSFGQVLLTLAVLNALFGTLFTANGLYRMQRGGSRIDEGYHIFRAISIGTIMFIALNNLFPLINITTQTLVYGWVLATIGTTILRLIYHRVIGQLRLRGYDTRRVLIIGAGEIGQLVYRQMSKAPSLGYQIIGFLSDDVLTGQQVVDDVPVLGKRAKLGLAVRTCAIDEVIVALSGASYNDVFELVSQVEDESVSIKIYPDAFQLITNNEVSVGELSGLPLITVRAVPLDRQLNRTVKRLLDIAVSAAALIMLSPLLLLIGILIKIDSPGPAFFIQERVGRDGRPFKMIKYRSMRLDAEKLGTWTTPNDDRRTRLGTFLRRFSIDELPQFINVLLGDMSVVGPRPEQPRYVAQFSEQIPRYMHRHREKAGITGWAQVNGLRGDTSIEERTRYDLYYIENWSPMFDIKIIIRTAYNAIRGDENAY</sequence>
<protein>
    <submittedName>
        <fullName evidence="9">UDP-glucose:undecaprenyl-phosphate glucose-1-phosphate transferase</fullName>
    </submittedName>
</protein>
<dbReference type="RefSeq" id="WP_345721736.1">
    <property type="nucleotide sequence ID" value="NZ_BAABRU010000006.1"/>
</dbReference>
<accession>A0ABP9X011</accession>
<keyword evidence="10" id="KW-1185">Reference proteome</keyword>
<dbReference type="GO" id="GO:0016740">
    <property type="term" value="F:transferase activity"/>
    <property type="evidence" value="ECO:0007669"/>
    <property type="project" value="UniProtKB-KW"/>
</dbReference>
<evidence type="ECO:0000313" key="9">
    <source>
        <dbReference type="EMBL" id="GAA5528126.1"/>
    </source>
</evidence>
<evidence type="ECO:0000256" key="3">
    <source>
        <dbReference type="ARBA" id="ARBA00022679"/>
    </source>
</evidence>
<dbReference type="SUPFAM" id="SSF51735">
    <property type="entry name" value="NAD(P)-binding Rossmann-fold domains"/>
    <property type="match status" value="1"/>
</dbReference>
<dbReference type="PANTHER" id="PTHR30576:SF0">
    <property type="entry name" value="UNDECAPRENYL-PHOSPHATE N-ACETYLGALACTOSAMINYL 1-PHOSPHATE TRANSFERASE-RELATED"/>
    <property type="match status" value="1"/>
</dbReference>
<evidence type="ECO:0000259" key="8">
    <source>
        <dbReference type="Pfam" id="PF02397"/>
    </source>
</evidence>
<feature type="transmembrane region" description="Helical" evidence="7">
    <location>
        <begin position="294"/>
        <end position="318"/>
    </location>
</feature>
<feature type="transmembrane region" description="Helical" evidence="7">
    <location>
        <begin position="20"/>
        <end position="44"/>
    </location>
</feature>
<reference evidence="9 10" key="1">
    <citation type="submission" date="2024-02" db="EMBL/GenBank/DDBJ databases">
        <title>Herpetosiphon gulosus NBRC 112829.</title>
        <authorList>
            <person name="Ichikawa N."/>
            <person name="Katano-Makiyama Y."/>
            <person name="Hidaka K."/>
        </authorList>
    </citation>
    <scope>NUCLEOTIDE SEQUENCE [LARGE SCALE GENOMIC DNA]</scope>
    <source>
        <strain evidence="9 10">NBRC 112829</strain>
    </source>
</reference>
<evidence type="ECO:0000256" key="7">
    <source>
        <dbReference type="SAM" id="Phobius"/>
    </source>
</evidence>
<comment type="caution">
    <text evidence="9">The sequence shown here is derived from an EMBL/GenBank/DDBJ whole genome shotgun (WGS) entry which is preliminary data.</text>
</comment>
<dbReference type="NCBIfam" id="TIGR03023">
    <property type="entry name" value="WcaJ_sugtrans"/>
    <property type="match status" value="1"/>
</dbReference>
<feature type="domain" description="Bacterial sugar transferase" evidence="8">
    <location>
        <begin position="292"/>
        <end position="470"/>
    </location>
</feature>
<dbReference type="EMBL" id="BAABRU010000006">
    <property type="protein sequence ID" value="GAA5528126.1"/>
    <property type="molecule type" value="Genomic_DNA"/>
</dbReference>
<dbReference type="InterPro" id="IPR003362">
    <property type="entry name" value="Bact_transf"/>
</dbReference>
<keyword evidence="3 9" id="KW-0808">Transferase</keyword>
<feature type="transmembrane region" description="Helical" evidence="7">
    <location>
        <begin position="96"/>
        <end position="117"/>
    </location>
</feature>